<evidence type="ECO:0000313" key="10">
    <source>
        <dbReference type="EMBL" id="PGF31705.1"/>
    </source>
</evidence>
<feature type="transmembrane region" description="Helical" evidence="8">
    <location>
        <begin position="171"/>
        <end position="189"/>
    </location>
</feature>
<dbReference type="HAMAP" id="MF_01937">
    <property type="entry name" value="MenA_1"/>
    <property type="match status" value="1"/>
</dbReference>
<feature type="transmembrane region" description="Helical" evidence="8">
    <location>
        <begin position="40"/>
        <end position="58"/>
    </location>
</feature>
<dbReference type="CDD" id="cd13962">
    <property type="entry name" value="PT_UbiA_UBIAD1"/>
    <property type="match status" value="1"/>
</dbReference>
<dbReference type="GeneID" id="92857892"/>
<evidence type="ECO:0000313" key="12">
    <source>
        <dbReference type="Proteomes" id="UP000223982"/>
    </source>
</evidence>
<dbReference type="AlphaFoldDB" id="A0A2B7IPS7"/>
<comment type="function">
    <text evidence="8">Conversion of 1,4-dihydroxy-2-naphthoate (DHNA) to demethylmenaquinone (DMK).</text>
</comment>
<dbReference type="PANTHER" id="PTHR13929:SF0">
    <property type="entry name" value="UBIA PRENYLTRANSFERASE DOMAIN-CONTAINING PROTEIN 1"/>
    <property type="match status" value="1"/>
</dbReference>
<dbReference type="InterPro" id="IPR000537">
    <property type="entry name" value="UbiA_prenyltransferase"/>
</dbReference>
<feature type="transmembrane region" description="Helical" evidence="8">
    <location>
        <begin position="146"/>
        <end position="165"/>
    </location>
</feature>
<dbReference type="EMBL" id="MVCE01000007">
    <property type="protein sequence ID" value="PGF31705.1"/>
    <property type="molecule type" value="Genomic_DNA"/>
</dbReference>
<name>A0A2B7IPS7_CUTAC</name>
<evidence type="ECO:0000313" key="11">
    <source>
        <dbReference type="EMBL" id="PHJ26804.1"/>
    </source>
</evidence>
<feature type="transmembrane region" description="Helical" evidence="8">
    <location>
        <begin position="116"/>
        <end position="134"/>
    </location>
</feature>
<evidence type="ECO:0000256" key="1">
    <source>
        <dbReference type="ARBA" id="ARBA00004141"/>
    </source>
</evidence>
<reference evidence="11 12" key="2">
    <citation type="submission" date="2017-02" db="EMBL/GenBank/DDBJ databases">
        <title>Prevalence of linear plasmids in Propionibacterium acnes isolates obtained from cancerous prostatic tissue.</title>
        <authorList>
            <person name="Davidsson S."/>
            <person name="Bruggemann H."/>
        </authorList>
    </citation>
    <scope>NUCLEOTIDE SEQUENCE [LARGE SCALE GENOMIC DNA]</scope>
    <source>
        <strain evidence="11 12">09-9</strain>
    </source>
</reference>
<proteinExistence type="inferred from homology"/>
<keyword evidence="3 8" id="KW-1003">Cell membrane</keyword>
<comment type="pathway">
    <text evidence="8">Quinol/quinone metabolism; menaquinone biosynthesis; menaquinol from 1,4-dihydroxy-2-naphthoate: step 1/2.</text>
</comment>
<dbReference type="InterPro" id="IPR044878">
    <property type="entry name" value="UbiA_sf"/>
</dbReference>
<dbReference type="NCBIfam" id="TIGR00751">
    <property type="entry name" value="menA"/>
    <property type="match status" value="1"/>
</dbReference>
<dbReference type="EMBL" id="LKVB01000009">
    <property type="protein sequence ID" value="PHJ26804.1"/>
    <property type="molecule type" value="Genomic_DNA"/>
</dbReference>
<reference evidence="10 13" key="1">
    <citation type="submission" date="2017-02" db="EMBL/GenBank/DDBJ databases">
        <title>Prevalence of linear plasmids in Cutibacterium acnes isolates obtained from cancerous prostatic tissue.</title>
        <authorList>
            <person name="Davidsson S."/>
            <person name="Bruggemann H."/>
        </authorList>
    </citation>
    <scope>NUCLEOTIDE SEQUENCE [LARGE SCALE GENOMIC DNA]</scope>
    <source>
        <strain evidence="10 13">11-78</strain>
    </source>
</reference>
<comment type="subcellular location">
    <subcellularLocation>
        <location evidence="8">Cell membrane</location>
        <topology evidence="8">Multi-pass membrane protein</topology>
    </subcellularLocation>
    <subcellularLocation>
        <location evidence="1">Membrane</location>
        <topology evidence="1">Multi-pass membrane protein</topology>
    </subcellularLocation>
</comment>
<keyword evidence="7 8" id="KW-0472">Membrane</keyword>
<dbReference type="GO" id="GO:0009234">
    <property type="term" value="P:menaquinone biosynthetic process"/>
    <property type="evidence" value="ECO:0007669"/>
    <property type="project" value="UniProtKB-UniRule"/>
</dbReference>
<evidence type="ECO:0000256" key="8">
    <source>
        <dbReference type="HAMAP-Rule" id="MF_01937"/>
    </source>
</evidence>
<dbReference type="InterPro" id="IPR026046">
    <property type="entry name" value="UBIAD1"/>
</dbReference>
<evidence type="ECO:0000256" key="5">
    <source>
        <dbReference type="ARBA" id="ARBA00022692"/>
    </source>
</evidence>
<comment type="catalytic activity">
    <reaction evidence="8">
        <text>an all-trans-polyprenyl diphosphate + 1,4-dihydroxy-2-naphthoate + H(+) = a 2-demethylmenaquinol + CO2 + diphosphate</text>
        <dbReference type="Rhea" id="RHEA:26478"/>
        <dbReference type="Rhea" id="RHEA-COMP:9563"/>
        <dbReference type="Rhea" id="RHEA-COMP:9564"/>
        <dbReference type="ChEBI" id="CHEBI:11173"/>
        <dbReference type="ChEBI" id="CHEBI:15378"/>
        <dbReference type="ChEBI" id="CHEBI:16526"/>
        <dbReference type="ChEBI" id="CHEBI:33019"/>
        <dbReference type="ChEBI" id="CHEBI:55437"/>
        <dbReference type="ChEBI" id="CHEBI:58914"/>
        <dbReference type="EC" id="2.5.1.74"/>
    </reaction>
</comment>
<dbReference type="Proteomes" id="UP000226191">
    <property type="component" value="Unassembled WGS sequence"/>
</dbReference>
<comment type="caution">
    <text evidence="10">The sequence shown here is derived from an EMBL/GenBank/DDBJ whole genome shotgun (WGS) entry which is preliminary data.</text>
</comment>
<dbReference type="EC" id="2.5.1.74" evidence="8 9"/>
<evidence type="ECO:0000256" key="9">
    <source>
        <dbReference type="NCBIfam" id="TIGR00751"/>
    </source>
</evidence>
<dbReference type="NCBIfam" id="NF004751">
    <property type="entry name" value="PRK06080.1-3"/>
    <property type="match status" value="1"/>
</dbReference>
<keyword evidence="2 8" id="KW-0474">Menaquinone biosynthesis</keyword>
<dbReference type="GO" id="GO:0042371">
    <property type="term" value="P:vitamin K biosynthetic process"/>
    <property type="evidence" value="ECO:0007669"/>
    <property type="project" value="TreeGrafter"/>
</dbReference>
<keyword evidence="6 8" id="KW-1133">Transmembrane helix</keyword>
<dbReference type="Proteomes" id="UP000223982">
    <property type="component" value="Unassembled WGS sequence"/>
</dbReference>
<feature type="transmembrane region" description="Helical" evidence="8">
    <location>
        <begin position="92"/>
        <end position="110"/>
    </location>
</feature>
<dbReference type="InterPro" id="IPR004657">
    <property type="entry name" value="MenA"/>
</dbReference>
<protein>
    <recommendedName>
        <fullName evidence="8 9">1,4-dihydroxy-2-naphthoate octaprenyltransferase</fullName>
        <shortName evidence="8">DHNA-octaprenyltransferase</shortName>
        <ecNumber evidence="8 9">2.5.1.74</ecNumber>
    </recommendedName>
</protein>
<dbReference type="Pfam" id="PF01040">
    <property type="entry name" value="UbiA"/>
    <property type="match status" value="1"/>
</dbReference>
<dbReference type="Gene3D" id="1.10.357.140">
    <property type="entry name" value="UbiA prenyltransferase"/>
    <property type="match status" value="1"/>
</dbReference>
<dbReference type="GO" id="GO:0005886">
    <property type="term" value="C:plasma membrane"/>
    <property type="evidence" value="ECO:0007669"/>
    <property type="project" value="UniProtKB-SubCell"/>
</dbReference>
<keyword evidence="4 8" id="KW-0808">Transferase</keyword>
<keyword evidence="5 8" id="KW-0812">Transmembrane</keyword>
<organism evidence="10 13">
    <name type="scientific">Cutibacterium acnes</name>
    <name type="common">Propionibacterium acnes</name>
    <dbReference type="NCBI Taxonomy" id="1747"/>
    <lineage>
        <taxon>Bacteria</taxon>
        <taxon>Bacillati</taxon>
        <taxon>Actinomycetota</taxon>
        <taxon>Actinomycetes</taxon>
        <taxon>Propionibacteriales</taxon>
        <taxon>Propionibacteriaceae</taxon>
        <taxon>Cutibacterium</taxon>
    </lineage>
</organism>
<accession>A0A2B7IPS7</accession>
<comment type="similarity">
    <text evidence="8">Belongs to the MenA family. Type 1 subfamily.</text>
</comment>
<sequence length="295" mass="30355">MATAAEWLEGARPRTLPTAIAPVVAGTAIAIADGGARWELATLCLVVALGLVVGVNFANDYSDGIRGSDGEDRVGPLRLVGSGVAEPSHVEAAAFACFGVSAVAGLIITIMTGHWWFIIVGLACILAAWFYTGGSHPYGYAGLGETFVFIFFGLVAVGGTVYVQADHVGTAGWVTACVIGAMACAVLVANNLRDIDGDRVSGKHTVATKLGHQGTRILYLVLVALACVGVIVVAALSTWWVLLGLLMVILLVSPVKALATKATGMALVPVLKNTGLAELLCAVGFLVGAMLDRPL</sequence>
<feature type="transmembrane region" description="Helical" evidence="8">
    <location>
        <begin position="217"/>
        <end position="234"/>
    </location>
</feature>
<gene>
    <name evidence="8" type="primary">menA</name>
    <name evidence="11" type="ORF">APS60_10005</name>
    <name evidence="10" type="ORF">B1B09_11950</name>
</gene>
<evidence type="ECO:0000256" key="2">
    <source>
        <dbReference type="ARBA" id="ARBA00022428"/>
    </source>
</evidence>
<evidence type="ECO:0000256" key="3">
    <source>
        <dbReference type="ARBA" id="ARBA00022475"/>
    </source>
</evidence>
<evidence type="ECO:0000313" key="13">
    <source>
        <dbReference type="Proteomes" id="UP000226191"/>
    </source>
</evidence>
<evidence type="ECO:0000256" key="7">
    <source>
        <dbReference type="ARBA" id="ARBA00023136"/>
    </source>
</evidence>
<dbReference type="PANTHER" id="PTHR13929">
    <property type="entry name" value="1,4-DIHYDROXY-2-NAPHTHOATE OCTAPRENYLTRANSFERASE"/>
    <property type="match status" value="1"/>
</dbReference>
<feature type="transmembrane region" description="Helical" evidence="8">
    <location>
        <begin position="270"/>
        <end position="291"/>
    </location>
</feature>
<evidence type="ECO:0000256" key="6">
    <source>
        <dbReference type="ARBA" id="ARBA00022989"/>
    </source>
</evidence>
<evidence type="ECO:0000256" key="4">
    <source>
        <dbReference type="ARBA" id="ARBA00022679"/>
    </source>
</evidence>
<dbReference type="RefSeq" id="WP_002515366.1">
    <property type="nucleotide sequence ID" value="NZ_AP019664.1"/>
</dbReference>
<dbReference type="OrthoDB" id="9767568at2"/>
<dbReference type="PIRSF" id="PIRSF005355">
    <property type="entry name" value="UBIAD1"/>
    <property type="match status" value="1"/>
</dbReference>
<dbReference type="GO" id="GO:0046428">
    <property type="term" value="F:1,4-dihydroxy-2-naphthoate polyprenyltransferase activity"/>
    <property type="evidence" value="ECO:0007669"/>
    <property type="project" value="UniProtKB-UniRule"/>
</dbReference>
<feature type="transmembrane region" description="Helical" evidence="8">
    <location>
        <begin position="240"/>
        <end position="258"/>
    </location>
</feature>